<dbReference type="GeneID" id="19117782"/>
<sequence length="67" mass="7702">MPIIWPPFRRLERHSISPLSFELQAQGFGPSFKRNMTDCRGSLTEQQLQSLPDEDPLSLRCEVGDQN</sequence>
<proteinExistence type="predicted"/>
<dbReference type="OrthoDB" id="10347558at2759"/>
<reference evidence="2 3" key="1">
    <citation type="journal article" date="2013" name="PLoS Genet.">
        <title>Comparative genome structure, secondary metabolite, and effector coding capacity across Cochliobolus pathogens.</title>
        <authorList>
            <person name="Condon B.J."/>
            <person name="Leng Y."/>
            <person name="Wu D."/>
            <person name="Bushley K.E."/>
            <person name="Ohm R.A."/>
            <person name="Otillar R."/>
            <person name="Martin J."/>
            <person name="Schackwitz W."/>
            <person name="Grimwood J."/>
            <person name="MohdZainudin N."/>
            <person name="Xue C."/>
            <person name="Wang R."/>
            <person name="Manning V.A."/>
            <person name="Dhillon B."/>
            <person name="Tu Z.J."/>
            <person name="Steffenson B.J."/>
            <person name="Salamov A."/>
            <person name="Sun H."/>
            <person name="Lowry S."/>
            <person name="LaButti K."/>
            <person name="Han J."/>
            <person name="Copeland A."/>
            <person name="Lindquist E."/>
            <person name="Barry K."/>
            <person name="Schmutz J."/>
            <person name="Baker S.E."/>
            <person name="Ciuffetti L.M."/>
            <person name="Grigoriev I.V."/>
            <person name="Zhong S."/>
            <person name="Turgeon B.G."/>
        </authorList>
    </citation>
    <scope>NUCLEOTIDE SEQUENCE [LARGE SCALE GENOMIC DNA]</scope>
    <source>
        <strain evidence="2 3">ATCC 44560</strain>
    </source>
</reference>
<evidence type="ECO:0000313" key="2">
    <source>
        <dbReference type="EMBL" id="EUC43357.1"/>
    </source>
</evidence>
<protein>
    <submittedName>
        <fullName evidence="2">Uncharacterized protein</fullName>
    </submittedName>
</protein>
<accession>W6YV83</accession>
<gene>
    <name evidence="2" type="ORF">COCMIDRAFT_101000</name>
</gene>
<dbReference type="Proteomes" id="UP000054032">
    <property type="component" value="Unassembled WGS sequence"/>
</dbReference>
<dbReference type="AlphaFoldDB" id="W6YV83"/>
<keyword evidence="3" id="KW-1185">Reference proteome</keyword>
<name>W6YV83_COCMI</name>
<dbReference type="KEGG" id="bor:COCMIDRAFT_101000"/>
<evidence type="ECO:0000313" key="3">
    <source>
        <dbReference type="Proteomes" id="UP000054032"/>
    </source>
</evidence>
<dbReference type="EMBL" id="KI964031">
    <property type="protein sequence ID" value="EUC43357.1"/>
    <property type="molecule type" value="Genomic_DNA"/>
</dbReference>
<feature type="region of interest" description="Disordered" evidence="1">
    <location>
        <begin position="44"/>
        <end position="67"/>
    </location>
</feature>
<organism evidence="2 3">
    <name type="scientific">Bipolaris oryzae ATCC 44560</name>
    <dbReference type="NCBI Taxonomy" id="930090"/>
    <lineage>
        <taxon>Eukaryota</taxon>
        <taxon>Fungi</taxon>
        <taxon>Dikarya</taxon>
        <taxon>Ascomycota</taxon>
        <taxon>Pezizomycotina</taxon>
        <taxon>Dothideomycetes</taxon>
        <taxon>Pleosporomycetidae</taxon>
        <taxon>Pleosporales</taxon>
        <taxon>Pleosporineae</taxon>
        <taxon>Pleosporaceae</taxon>
        <taxon>Bipolaris</taxon>
    </lineage>
</organism>
<dbReference type="HOGENOM" id="CLU_2885610_0_0_1"/>
<evidence type="ECO:0000256" key="1">
    <source>
        <dbReference type="SAM" id="MobiDB-lite"/>
    </source>
</evidence>
<dbReference type="RefSeq" id="XP_007690112.1">
    <property type="nucleotide sequence ID" value="XM_007691922.1"/>
</dbReference>